<comment type="caution">
    <text evidence="1">The sequence shown here is derived from an EMBL/GenBank/DDBJ whole genome shotgun (WGS) entry which is preliminary data.</text>
</comment>
<organism evidence="1 2">
    <name type="scientific">Asprobacillus argus</name>
    <dbReference type="NCBI Taxonomy" id="3076534"/>
    <lineage>
        <taxon>Bacteria</taxon>
        <taxon>Pseudomonadati</taxon>
        <taxon>Bacteroidota</taxon>
        <taxon>Flavobacteriia</taxon>
        <taxon>Flavobacteriales</taxon>
        <taxon>Flavobacteriaceae</taxon>
        <taxon>Asprobacillus</taxon>
    </lineage>
</organism>
<reference evidence="1 2" key="1">
    <citation type="submission" date="2023-09" db="EMBL/GenBank/DDBJ databases">
        <title>Novel taxa isolated from Blanes Bay.</title>
        <authorList>
            <person name="Rey-Velasco X."/>
            <person name="Lucena T."/>
        </authorList>
    </citation>
    <scope>NUCLEOTIDE SEQUENCE [LARGE SCALE GENOMIC DNA]</scope>
    <source>
        <strain evidence="1 2">S356</strain>
    </source>
</reference>
<protein>
    <submittedName>
        <fullName evidence="1">Uncharacterized protein</fullName>
    </submittedName>
</protein>
<accession>A0ABU3LHY0</accession>
<evidence type="ECO:0000313" key="2">
    <source>
        <dbReference type="Proteomes" id="UP001257277"/>
    </source>
</evidence>
<evidence type="ECO:0000313" key="1">
    <source>
        <dbReference type="EMBL" id="MDT7832733.1"/>
    </source>
</evidence>
<dbReference type="Proteomes" id="UP001257277">
    <property type="component" value="Unassembled WGS sequence"/>
</dbReference>
<gene>
    <name evidence="1" type="ORF">RQM59_10110</name>
</gene>
<keyword evidence="2" id="KW-1185">Reference proteome</keyword>
<dbReference type="RefSeq" id="WP_349241991.1">
    <property type="nucleotide sequence ID" value="NZ_JAVTTO010000003.1"/>
</dbReference>
<name>A0ABU3LHY0_9FLAO</name>
<dbReference type="EMBL" id="JAVTTO010000003">
    <property type="protein sequence ID" value="MDT7832733.1"/>
    <property type="molecule type" value="Genomic_DNA"/>
</dbReference>
<proteinExistence type="predicted"/>
<sequence>MDEAWLNGNAFTGGRISLSSGLASKKYIDPLKVEKKSEEEIKTVHDLGFAAVQNVYFVPWGDTYDLKVEIAVVTHGSLSRLSSLSVENPGLYDEVKAHEEGHYDQIIEVLYD</sequence>